<feature type="region of interest" description="Disordered" evidence="11">
    <location>
        <begin position="1483"/>
        <end position="1551"/>
    </location>
</feature>
<dbReference type="GO" id="GO:0005874">
    <property type="term" value="C:microtubule"/>
    <property type="evidence" value="ECO:0007669"/>
    <property type="project" value="UniProtKB-KW"/>
</dbReference>
<feature type="coiled-coil region" evidence="10">
    <location>
        <begin position="1613"/>
        <end position="1640"/>
    </location>
</feature>
<dbReference type="GO" id="GO:0007018">
    <property type="term" value="P:microtubule-based movement"/>
    <property type="evidence" value="ECO:0007669"/>
    <property type="project" value="InterPro"/>
</dbReference>
<dbReference type="GO" id="GO:0048731">
    <property type="term" value="P:system development"/>
    <property type="evidence" value="ECO:0007669"/>
    <property type="project" value="UniProtKB-ARBA"/>
</dbReference>
<dbReference type="GeneTree" id="ENSGT00940000156992"/>
<dbReference type="SUPFAM" id="SSF52540">
    <property type="entry name" value="P-loop containing nucleoside triphosphate hydrolases"/>
    <property type="match status" value="1"/>
</dbReference>
<feature type="region of interest" description="Disordered" evidence="11">
    <location>
        <begin position="1404"/>
        <end position="1467"/>
    </location>
</feature>
<evidence type="ECO:0000256" key="8">
    <source>
        <dbReference type="ARBA" id="ARBA00023212"/>
    </source>
</evidence>
<evidence type="ECO:0000259" key="12">
    <source>
        <dbReference type="PROSITE" id="PS50067"/>
    </source>
</evidence>
<dbReference type="GO" id="GO:0003777">
    <property type="term" value="F:microtubule motor activity"/>
    <property type="evidence" value="ECO:0007669"/>
    <property type="project" value="InterPro"/>
</dbReference>
<feature type="region of interest" description="Disordered" evidence="11">
    <location>
        <begin position="1275"/>
        <end position="1385"/>
    </location>
</feature>
<feature type="compositionally biased region" description="Basic and acidic residues" evidence="11">
    <location>
        <begin position="1050"/>
        <end position="1064"/>
    </location>
</feature>
<feature type="compositionally biased region" description="Low complexity" evidence="11">
    <location>
        <begin position="698"/>
        <end position="708"/>
    </location>
</feature>
<accession>A0A3B4GQ55</accession>
<evidence type="ECO:0000313" key="13">
    <source>
        <dbReference type="Ensembl" id="ENSPNYP00000023456.1"/>
    </source>
</evidence>
<keyword evidence="4" id="KW-0493">Microtubule</keyword>
<comment type="subcellular location">
    <subcellularLocation>
        <location evidence="1">Cytoplasm</location>
        <location evidence="1">Cytoskeleton</location>
    </subcellularLocation>
</comment>
<feature type="domain" description="Kinesin motor" evidence="12">
    <location>
        <begin position="76"/>
        <end position="441"/>
    </location>
</feature>
<dbReference type="CDD" id="cd00106">
    <property type="entry name" value="KISc"/>
    <property type="match status" value="1"/>
</dbReference>
<dbReference type="InterPro" id="IPR027417">
    <property type="entry name" value="P-loop_NTPase"/>
</dbReference>
<protein>
    <submittedName>
        <fullName evidence="13">Kinesin family member 26B</fullName>
    </submittedName>
</protein>
<evidence type="ECO:0000256" key="5">
    <source>
        <dbReference type="ARBA" id="ARBA00022741"/>
    </source>
</evidence>
<evidence type="ECO:0000256" key="3">
    <source>
        <dbReference type="ARBA" id="ARBA00022553"/>
    </source>
</evidence>
<feature type="compositionally biased region" description="Low complexity" evidence="11">
    <location>
        <begin position="889"/>
        <end position="900"/>
    </location>
</feature>
<dbReference type="InterPro" id="IPR027640">
    <property type="entry name" value="Kinesin-like_fam"/>
</dbReference>
<keyword evidence="6 9" id="KW-0067">ATP-binding</keyword>
<dbReference type="PRINTS" id="PR00380">
    <property type="entry name" value="KINESINHEAVY"/>
</dbReference>
<feature type="compositionally biased region" description="Low complexity" evidence="11">
    <location>
        <begin position="1074"/>
        <end position="1086"/>
    </location>
</feature>
<evidence type="ECO:0000256" key="1">
    <source>
        <dbReference type="ARBA" id="ARBA00004245"/>
    </source>
</evidence>
<dbReference type="Ensembl" id="ENSPNYT00000024028.1">
    <property type="protein sequence ID" value="ENSPNYP00000023456.1"/>
    <property type="gene ID" value="ENSPNYG00000017644.1"/>
</dbReference>
<sequence length="1700" mass="180377">FSAFLSLRAAQKLSLASKKKKQKTAALTATVTSSPSCDPPLFPTNFSSTLLMAPPPAPPCLLRAANKIKDTPGLGKVKVMVRVCPVSQSDAAESSSFLKVDPRKKQITIMDPSANQTQSAASQKRAGANQVPPKMFTFDAAFPPDASQAEVCAGTVAEVIQSVVNGADGCVFCFGHSKLGKSYTMIGHDDSLQTLGIIPCAISWLFKLINERKEKTGARFSVRVSAVEVWGKEENLKDLLSEVATGSLQDGQSPGVYLCEDPICGMQLQNQSELRAPTPEKAAWFLDAAIAARHSSQRSNTTEEEHRNSHMLFTLHIYQYRMEKTGKGGMSGGRSRLHLLDLGSCDVKVLGGGGGGKSRENSSPSSAPLCLSLSALGNVILALVNGSKHIPYKDSKLTMLLRESLGNMNCRTTMIAHISASPRDFSETLSTIQIASRVLRMKKKKTKQYTSSSSGGESSCEEGRMRRPTHLRPFHHRGDPDSDLPLLRLSSDPDEYSSSEQSCDTVIYVGPNGAAVSDRELTDNEGPPEFVPIIPALLRGKTSEQNEQPSGAECLKCNTFAELQERLDCIDGSEENFPFDDSLLLFCSPSLCSFLQVAKFPFEEAPAIKQGVKQEACPSSSVPAAAPAPAPPAVRENLNVAGGNCEGKSRPLGSPRLGIASLTKTSEYRPPSSPSQRCKVYTQKGVIPAILAADSGRSSTESLLSRSSPAGMSPQVREPTPSLSASLGSAETLCDDDVPPIPLDSKDVSGSAASAVTLGPLVLGDDELVYTVVTGGEEDLDITALIENEGLAGRPVSIISFNSDCGSAAALATGSQPICTALDGVVEDHMLVGPPASSGVSDVVAMAEVSATLILRTEGESLATGMSNCGSPNSSWVSDLSAGSEADQSLHSFSQSQSQQGEALADPDPNFGIETLDGYENGGTPRRGSLEGEMVLSENQSDKGTPTKERLRKLPPSMAKTNIQILAGPGNTSPFKTNILVHPCAAVKPMVVQEATILSSPTKANFMKDPVKSSAAFIASISSEMSFEDPWLKRGTEEGKSKELVCERKLEKREAEHSKGHSIDKANGGGGDRGSSSSGGEVVSSPDSFKRVVDGCEMVAVVAQGECLTSIYNPDIHRTASLPRGWHRVNRHDGLDIGSEYRNLGVTTSTPCSPRATLDRWGSNGKQGFFSHKKGGIPPLPPVRKSSLDQRNRAASPLQQTTHGVSSQGNSADDAGVSGCGPAGVTRQRGSSIDSSRLFSAKLEQLANRTNSLGRVHSSHSGSHHYDCFSLERGESLRGGGGVKGDSTMPRTGRSLNRAGSLSSSSGNTSTKTSSQSKISAVSKLLMTSSPKARSLSASSTKTLSFSTKSLSQSSSRSSSLPPNGKGPAPGSWSTQSLSRSRGGSLAAKLPLRAVNGRISELLQGSAGSRGGGGGAGGGGGDSLGEERAAVVQTLPSPYSKITAPRKPHRCSSGHASDNSSVLSGELPPAMGKTALFYHSGGSSGYESMLRDSSENTGSTSSAQDSLSEHSSATTSSRRSSRSSKKSRSNTGLQRRRLIPALTLDSSSSSPGACWVDGPLGPPAPSNLRAVTATTETFEIKVYEIDDVERLQKRKDKGGSKEVVYVSAKLRLLEHRQQRISEVRAKYQCLKKELEQTKQYLMLEPHKWTTEFELQQAYEVDSLEYLEALETVTDKLETRVNFCKAHLMMITCFDVSSRHQ</sequence>
<evidence type="ECO:0000256" key="11">
    <source>
        <dbReference type="SAM" id="MobiDB-lite"/>
    </source>
</evidence>
<dbReference type="STRING" id="303518.ENSPNYP00000023456"/>
<feature type="region of interest" description="Disordered" evidence="11">
    <location>
        <begin position="443"/>
        <end position="502"/>
    </location>
</feature>
<evidence type="ECO:0000256" key="4">
    <source>
        <dbReference type="ARBA" id="ARBA00022701"/>
    </source>
</evidence>
<dbReference type="PANTHER" id="PTHR21608">
    <property type="entry name" value="KINESIN-LIKE PROTEIN CG14535"/>
    <property type="match status" value="1"/>
</dbReference>
<dbReference type="SMART" id="SM00129">
    <property type="entry name" value="KISc"/>
    <property type="match status" value="1"/>
</dbReference>
<feature type="compositionally biased region" description="Basic residues" evidence="11">
    <location>
        <begin position="1519"/>
        <end position="1538"/>
    </location>
</feature>
<feature type="compositionally biased region" description="Basic residues" evidence="11">
    <location>
        <begin position="466"/>
        <end position="475"/>
    </location>
</feature>
<feature type="compositionally biased region" description="Polar residues" evidence="11">
    <location>
        <begin position="1495"/>
        <end position="1510"/>
    </location>
</feature>
<evidence type="ECO:0000256" key="10">
    <source>
        <dbReference type="SAM" id="Coils"/>
    </source>
</evidence>
<comment type="similarity">
    <text evidence="9">Belongs to the TRAFAC class myosin-kinesin ATPase superfamily. Kinesin family.</text>
</comment>
<proteinExistence type="inferred from homology"/>
<feature type="compositionally biased region" description="Polar residues" evidence="11">
    <location>
        <begin position="1197"/>
        <end position="1211"/>
    </location>
</feature>
<keyword evidence="5 9" id="KW-0547">Nucleotide-binding</keyword>
<dbReference type="GO" id="GO:0008017">
    <property type="term" value="F:microtubule binding"/>
    <property type="evidence" value="ECO:0007669"/>
    <property type="project" value="InterPro"/>
</dbReference>
<feature type="compositionally biased region" description="Low complexity" evidence="11">
    <location>
        <begin position="1329"/>
        <end position="1360"/>
    </location>
</feature>
<dbReference type="FunFam" id="3.40.850.10:FF:000015">
    <property type="entry name" value="Kinesin family member 26A"/>
    <property type="match status" value="1"/>
</dbReference>
<evidence type="ECO:0000256" key="9">
    <source>
        <dbReference type="PROSITE-ProRule" id="PRU00283"/>
    </source>
</evidence>
<reference evidence="13" key="1">
    <citation type="submission" date="2023-09" db="UniProtKB">
        <authorList>
            <consortium name="Ensembl"/>
        </authorList>
    </citation>
    <scope>IDENTIFICATION</scope>
</reference>
<keyword evidence="10" id="KW-0175">Coiled coil</keyword>
<dbReference type="InterPro" id="IPR036961">
    <property type="entry name" value="Kinesin_motor_dom_sf"/>
</dbReference>
<feature type="compositionally biased region" description="Polar residues" evidence="11">
    <location>
        <begin position="1454"/>
        <end position="1463"/>
    </location>
</feature>
<dbReference type="PROSITE" id="PS50067">
    <property type="entry name" value="KINESIN_MOTOR_2"/>
    <property type="match status" value="1"/>
</dbReference>
<organism evidence="13">
    <name type="scientific">Pundamilia nyererei</name>
    <dbReference type="NCBI Taxonomy" id="303518"/>
    <lineage>
        <taxon>Eukaryota</taxon>
        <taxon>Metazoa</taxon>
        <taxon>Chordata</taxon>
        <taxon>Craniata</taxon>
        <taxon>Vertebrata</taxon>
        <taxon>Euteleostomi</taxon>
        <taxon>Actinopterygii</taxon>
        <taxon>Neopterygii</taxon>
        <taxon>Teleostei</taxon>
        <taxon>Neoteleostei</taxon>
        <taxon>Acanthomorphata</taxon>
        <taxon>Ovalentaria</taxon>
        <taxon>Cichlomorphae</taxon>
        <taxon>Cichliformes</taxon>
        <taxon>Cichlidae</taxon>
        <taxon>African cichlids</taxon>
        <taxon>Pseudocrenilabrinae</taxon>
        <taxon>Haplochromini</taxon>
        <taxon>Pundamilia</taxon>
    </lineage>
</organism>
<dbReference type="GO" id="GO:0005524">
    <property type="term" value="F:ATP binding"/>
    <property type="evidence" value="ECO:0007669"/>
    <property type="project" value="UniProtKB-UniRule"/>
</dbReference>
<keyword evidence="2" id="KW-0963">Cytoplasm</keyword>
<evidence type="ECO:0000256" key="2">
    <source>
        <dbReference type="ARBA" id="ARBA00022490"/>
    </source>
</evidence>
<feature type="region of interest" description="Disordered" evidence="11">
    <location>
        <begin position="1050"/>
        <end position="1086"/>
    </location>
</feature>
<dbReference type="Pfam" id="PF00225">
    <property type="entry name" value="Kinesin"/>
    <property type="match status" value="1"/>
</dbReference>
<feature type="compositionally biased region" description="Low complexity" evidence="11">
    <location>
        <begin position="1294"/>
        <end position="1321"/>
    </location>
</feature>
<gene>
    <name evidence="13" type="primary">KIF26B</name>
</gene>
<feature type="region of interest" description="Disordered" evidence="11">
    <location>
        <begin position="1169"/>
        <end position="1232"/>
    </location>
</feature>
<dbReference type="PANTHER" id="PTHR21608:SF8">
    <property type="entry name" value="KINESIN-LIKE PROTEIN KIF26B"/>
    <property type="match status" value="1"/>
</dbReference>
<keyword evidence="8" id="KW-0206">Cytoskeleton</keyword>
<keyword evidence="3" id="KW-0597">Phosphoprotein</keyword>
<feature type="compositionally biased region" description="Low complexity" evidence="11">
    <location>
        <begin position="448"/>
        <end position="458"/>
    </location>
</feature>
<name>A0A3B4GQ55_9CICH</name>
<dbReference type="Gene3D" id="3.40.850.10">
    <property type="entry name" value="Kinesin motor domain"/>
    <property type="match status" value="1"/>
</dbReference>
<feature type="compositionally biased region" description="Gly residues" evidence="11">
    <location>
        <begin position="1408"/>
        <end position="1423"/>
    </location>
</feature>
<feature type="binding site" evidence="9">
    <location>
        <begin position="175"/>
        <end position="182"/>
    </location>
    <ligand>
        <name>ATP</name>
        <dbReference type="ChEBI" id="CHEBI:30616"/>
    </ligand>
</feature>
<evidence type="ECO:0000256" key="7">
    <source>
        <dbReference type="ARBA" id="ARBA00023175"/>
    </source>
</evidence>
<feature type="region of interest" description="Disordered" evidence="11">
    <location>
        <begin position="698"/>
        <end position="728"/>
    </location>
</feature>
<feature type="region of interest" description="Disordered" evidence="11">
    <location>
        <begin position="887"/>
        <end position="949"/>
    </location>
</feature>
<keyword evidence="7 9" id="KW-0505">Motor protein</keyword>
<feature type="compositionally biased region" description="Polar residues" evidence="11">
    <location>
        <begin position="1372"/>
        <end position="1382"/>
    </location>
</feature>
<evidence type="ECO:0000256" key="6">
    <source>
        <dbReference type="ARBA" id="ARBA00022840"/>
    </source>
</evidence>
<dbReference type="InterPro" id="IPR001752">
    <property type="entry name" value="Kinesin_motor_dom"/>
</dbReference>